<evidence type="ECO:0000313" key="3">
    <source>
        <dbReference type="Proteomes" id="UP001451571"/>
    </source>
</evidence>
<evidence type="ECO:0000256" key="1">
    <source>
        <dbReference type="SAM" id="SignalP"/>
    </source>
</evidence>
<dbReference type="PROSITE" id="PS51257">
    <property type="entry name" value="PROKAR_LIPOPROTEIN"/>
    <property type="match status" value="1"/>
</dbReference>
<dbReference type="Pfam" id="PF01547">
    <property type="entry name" value="SBP_bac_1"/>
    <property type="match status" value="1"/>
</dbReference>
<proteinExistence type="predicted"/>
<gene>
    <name evidence="2" type="ORF">V6984_07090</name>
</gene>
<dbReference type="PANTHER" id="PTHR43649">
    <property type="entry name" value="ARABINOSE-BINDING PROTEIN-RELATED"/>
    <property type="match status" value="1"/>
</dbReference>
<dbReference type="SUPFAM" id="SSF53850">
    <property type="entry name" value="Periplasmic binding protein-like II"/>
    <property type="match status" value="1"/>
</dbReference>
<dbReference type="RefSeq" id="WP_342759082.1">
    <property type="nucleotide sequence ID" value="NZ_CP146256.1"/>
</dbReference>
<dbReference type="Gene3D" id="3.40.190.10">
    <property type="entry name" value="Periplasmic binding protein-like II"/>
    <property type="match status" value="1"/>
</dbReference>
<feature type="chain" id="PRO_5047511515" evidence="1">
    <location>
        <begin position="19"/>
        <end position="428"/>
    </location>
</feature>
<accession>A0ABZ3EZ57</accession>
<dbReference type="Proteomes" id="UP001451571">
    <property type="component" value="Chromosome"/>
</dbReference>
<feature type="signal peptide" evidence="1">
    <location>
        <begin position="1"/>
        <end position="18"/>
    </location>
</feature>
<dbReference type="EMBL" id="CP146256">
    <property type="protein sequence ID" value="XAH75516.1"/>
    <property type="molecule type" value="Genomic_DNA"/>
</dbReference>
<keyword evidence="3" id="KW-1185">Reference proteome</keyword>
<reference evidence="2 3" key="1">
    <citation type="submission" date="2024-02" db="EMBL/GenBank/DDBJ databases">
        <title>Bacterial strain from lacustrine sediment.</title>
        <authorList>
            <person name="Petit C."/>
            <person name="Fadhlaoui K."/>
        </authorList>
    </citation>
    <scope>NUCLEOTIDE SEQUENCE [LARGE SCALE GENOMIC DNA]</scope>
    <source>
        <strain evidence="2 3">IPX-CK</strain>
    </source>
</reference>
<dbReference type="PANTHER" id="PTHR43649:SF12">
    <property type="entry name" value="DIACETYLCHITOBIOSE BINDING PROTEIN DASA"/>
    <property type="match status" value="1"/>
</dbReference>
<dbReference type="InterPro" id="IPR006059">
    <property type="entry name" value="SBP"/>
</dbReference>
<dbReference type="InterPro" id="IPR050490">
    <property type="entry name" value="Bact_solute-bd_prot1"/>
</dbReference>
<evidence type="ECO:0000313" key="2">
    <source>
        <dbReference type="EMBL" id="XAH75516.1"/>
    </source>
</evidence>
<name>A0ABZ3EZ57_9FIRM</name>
<keyword evidence="1" id="KW-0732">Signal</keyword>
<organism evidence="2 3">
    <name type="scientific">Kineothrix sedimenti</name>
    <dbReference type="NCBI Taxonomy" id="3123317"/>
    <lineage>
        <taxon>Bacteria</taxon>
        <taxon>Bacillati</taxon>
        <taxon>Bacillota</taxon>
        <taxon>Clostridia</taxon>
        <taxon>Lachnospirales</taxon>
        <taxon>Lachnospiraceae</taxon>
        <taxon>Kineothrix</taxon>
    </lineage>
</organism>
<protein>
    <submittedName>
        <fullName evidence="2">Extracellular solute-binding protein</fullName>
    </submittedName>
</protein>
<sequence length="428" mass="47868">MRKLLCSLLVVVMVLSLAGCSSKNEESVAAGSEKTVLTFWGHQEESWNKSYETIAEQFMKENPDIEIKLEFFPYDTFESKVQTSLISQDSGCDIYELWGGWAIDFAPTGALAEIPEVMTKEILDDTYAPTTGALEYMGKLYGMPMEFNNESGGMLVNNAILQENNLKIPTSWEELVEEAKTATVREGDMFAIKGFDFANWDSVTYLLTSMILSKGGQYLAEDGTVNFNTPEAKDAFEELHKLIVTDKVADLEGLTSKSDIEGYQQVFTGTNLFVPRGPWSVADGISAFHVEYGKEFDYVEMPWYGDNTAFAAETGWSLAVSSNSKQKEAAFKFLEYFFRDDVLLQHNIQCSQIPPKKSIAQSQEFIEKMPYMKPIVGILGKAQFIGYFNTDVFKESINNAFVDYCTGIIATSEEALQNAQDNINASLK</sequence>